<evidence type="ECO:0000313" key="1">
    <source>
        <dbReference type="EMBL" id="OGC62999.1"/>
    </source>
</evidence>
<dbReference type="EMBL" id="MEVT01000010">
    <property type="protein sequence ID" value="OGC62999.1"/>
    <property type="molecule type" value="Genomic_DNA"/>
</dbReference>
<proteinExistence type="predicted"/>
<organism evidence="1 2">
    <name type="scientific">candidate division WWE3 bacterium RIFOXYA2_FULL_46_9</name>
    <dbReference type="NCBI Taxonomy" id="1802636"/>
    <lineage>
        <taxon>Bacteria</taxon>
        <taxon>Katanobacteria</taxon>
    </lineage>
</organism>
<dbReference type="AlphaFoldDB" id="A0A1F4W0P8"/>
<accession>A0A1F4W0P8</accession>
<protein>
    <submittedName>
        <fullName evidence="1">Uncharacterized protein</fullName>
    </submittedName>
</protein>
<evidence type="ECO:0000313" key="2">
    <source>
        <dbReference type="Proteomes" id="UP000176614"/>
    </source>
</evidence>
<gene>
    <name evidence="1" type="ORF">A2264_01885</name>
</gene>
<reference evidence="1 2" key="1">
    <citation type="journal article" date="2016" name="Nat. Commun.">
        <title>Thousands of microbial genomes shed light on interconnected biogeochemical processes in an aquifer system.</title>
        <authorList>
            <person name="Anantharaman K."/>
            <person name="Brown C.T."/>
            <person name="Hug L.A."/>
            <person name="Sharon I."/>
            <person name="Castelle C.J."/>
            <person name="Probst A.J."/>
            <person name="Thomas B.C."/>
            <person name="Singh A."/>
            <person name="Wilkins M.J."/>
            <person name="Karaoz U."/>
            <person name="Brodie E.L."/>
            <person name="Williams K.H."/>
            <person name="Hubbard S.S."/>
            <person name="Banfield J.F."/>
        </authorList>
    </citation>
    <scope>NUCLEOTIDE SEQUENCE [LARGE SCALE GENOMIC DNA]</scope>
</reference>
<dbReference type="Proteomes" id="UP000176614">
    <property type="component" value="Unassembled WGS sequence"/>
</dbReference>
<name>A0A1F4W0P8_UNCKA</name>
<sequence length="373" mass="42253">MKPPGNGELPREFILCRQAVRRLAKGRPWLPLELDDIIMDTYVQFLQVQNKGGIRTTAATIIPGIARRVICHWVRGEKRFPATIDQPAWEPDKHSLEVDETRGWPATITLAILRFLSGKPVNQVWEAQDGATPSAELLEQVRNVLTPRTKGLFDYINKNEGFSHSAAARDLGMTVHASHEAMHRIKQAFRFIQHERENAAHLLVLAGDGLDPAMHEFLLDTAVTPIERHHYRLMLVEMLNQQNLGVAEGFKDFDVRLSYEVLRHCVIVTQARTAGDPLLIHRNCSAIWQAAQRLAQSTGDKFFEELRWAALICAASTAYVAFPPEEAYRRFGELAIEAVWMVGLEEASFFQAVDESLGDGAARKAFRHRWRFS</sequence>
<comment type="caution">
    <text evidence="1">The sequence shown here is derived from an EMBL/GenBank/DDBJ whole genome shotgun (WGS) entry which is preliminary data.</text>
</comment>